<protein>
    <recommendedName>
        <fullName evidence="4">AG2 protein</fullName>
    </recommendedName>
</protein>
<keyword evidence="3" id="KW-1185">Reference proteome</keyword>
<dbReference type="Proteomes" id="UP000659767">
    <property type="component" value="Unassembled WGS sequence"/>
</dbReference>
<proteinExistence type="predicted"/>
<evidence type="ECO:0000256" key="1">
    <source>
        <dbReference type="SAM" id="MobiDB-lite"/>
    </source>
</evidence>
<name>A0ABQ2T6N5_STRBA</name>
<gene>
    <name evidence="2" type="ORF">GCM10010253_32560</name>
</gene>
<reference evidence="3" key="1">
    <citation type="journal article" date="2019" name="Int. J. Syst. Evol. Microbiol.">
        <title>The Global Catalogue of Microorganisms (GCM) 10K type strain sequencing project: providing services to taxonomists for standard genome sequencing and annotation.</title>
        <authorList>
            <consortium name="The Broad Institute Genomics Platform"/>
            <consortium name="The Broad Institute Genome Sequencing Center for Infectious Disease"/>
            <person name="Wu L."/>
            <person name="Ma J."/>
        </authorList>
    </citation>
    <scope>NUCLEOTIDE SEQUENCE [LARGE SCALE GENOMIC DNA]</scope>
    <source>
        <strain evidence="3">JCM 4350</strain>
    </source>
</reference>
<accession>A0ABQ2T6N5</accession>
<evidence type="ECO:0000313" key="2">
    <source>
        <dbReference type="EMBL" id="GGS55505.1"/>
    </source>
</evidence>
<sequence>MPSYHEIMTTDLSCLTKAADKWTEMAGEFNKRERQYEKDVHGITLGQTWVGLSASAANASFGITLNEYRAAQAEAKAIASLLRDAYTQFTEFKGKLQTARSGAVKAGMKVSEAGRVSFDTETLSEGARSAYHHDPDYQKSVREAVTSWQQEIDRLVAATSDADKGVEIALKAVVKDSDVTDGTTNGFNSKPLDDIEAYELRDAVATAERLIDGKKVSDAALAELERSIRDNADDENFGAQKFLGRLGPEGTIRLSDVLSDRQQEGGPSGSQYTRLLGGLADTLAVATHVPGSMAEKAPGSKEFETWLKSGDGAFYRKFTEGLKEAGAKNYDSETNPLYGYRPFVEMMTHADVPFDDQFLNQLGDEMIAAEEDNKAIFVQWGGNHREGRADALDSLLGVMSKNPDAATAFFNPAVGNGQEHLDYLIGNGDGAREWPQEHVAAGPRVIVTDDPLSRHGLGLALEAGATGNEPGAPLGKPGPHSEGQARMMQGVIATLDQGAKGDTVPEALKVPLGRVLNDYTADTHAILGGYVSGSPSGLDDIEGSGDNASITNGKASLLRVMRGVSDGVVDEDADGNPIRVFDALYEAQRQYAVEYLDTGDRVPQSSLTQNVTGWDVRSRDVGLAFGGMNAIATDMILDVRDAEVGRINDQARYGYHGLGAVANMIPQAGDIAQRAVDAAMYEWSVGAAEEAELVARGQVSEKTAWGITSTNGLIQDWADTRGAGKESNAVRNAVQEAGQSYITGREDAYSALRTRK</sequence>
<dbReference type="RefSeq" id="WP_199888416.1">
    <property type="nucleotide sequence ID" value="NZ_BMSZ01000008.1"/>
</dbReference>
<feature type="region of interest" description="Disordered" evidence="1">
    <location>
        <begin position="463"/>
        <end position="483"/>
    </location>
</feature>
<evidence type="ECO:0008006" key="4">
    <source>
        <dbReference type="Google" id="ProtNLM"/>
    </source>
</evidence>
<evidence type="ECO:0000313" key="3">
    <source>
        <dbReference type="Proteomes" id="UP000659767"/>
    </source>
</evidence>
<organism evidence="2 3">
    <name type="scientific">Streptomyces badius</name>
    <dbReference type="NCBI Taxonomy" id="1941"/>
    <lineage>
        <taxon>Bacteria</taxon>
        <taxon>Bacillati</taxon>
        <taxon>Actinomycetota</taxon>
        <taxon>Actinomycetes</taxon>
        <taxon>Kitasatosporales</taxon>
        <taxon>Streptomycetaceae</taxon>
        <taxon>Streptomyces</taxon>
    </lineage>
</organism>
<dbReference type="EMBL" id="BMSZ01000008">
    <property type="protein sequence ID" value="GGS55505.1"/>
    <property type="molecule type" value="Genomic_DNA"/>
</dbReference>
<comment type="caution">
    <text evidence="2">The sequence shown here is derived from an EMBL/GenBank/DDBJ whole genome shotgun (WGS) entry which is preliminary data.</text>
</comment>